<evidence type="ECO:0000256" key="2">
    <source>
        <dbReference type="SAM" id="Coils"/>
    </source>
</evidence>
<keyword evidence="2" id="KW-0175">Coiled coil</keyword>
<dbReference type="InterPro" id="IPR026983">
    <property type="entry name" value="DHC"/>
</dbReference>
<reference evidence="4 5" key="1">
    <citation type="submission" date="2019-06" db="EMBL/GenBank/DDBJ databases">
        <title>Draft genomes of female and male turbot (Scophthalmus maximus).</title>
        <authorList>
            <person name="Xu H."/>
            <person name="Xu X.-W."/>
            <person name="Shao C."/>
            <person name="Chen S."/>
        </authorList>
    </citation>
    <scope>NUCLEOTIDE SEQUENCE [LARGE SCALE GENOMIC DNA]</scope>
    <source>
        <strain evidence="4">Ysfricsl-2016a</strain>
        <tissue evidence="4">Blood</tissue>
    </source>
</reference>
<organism evidence="4 5">
    <name type="scientific">Scophthalmus maximus</name>
    <name type="common">Turbot</name>
    <name type="synonym">Psetta maxima</name>
    <dbReference type="NCBI Taxonomy" id="52904"/>
    <lineage>
        <taxon>Eukaryota</taxon>
        <taxon>Metazoa</taxon>
        <taxon>Chordata</taxon>
        <taxon>Craniata</taxon>
        <taxon>Vertebrata</taxon>
        <taxon>Euteleostomi</taxon>
        <taxon>Actinopterygii</taxon>
        <taxon>Neopterygii</taxon>
        <taxon>Teleostei</taxon>
        <taxon>Neoteleostei</taxon>
        <taxon>Acanthomorphata</taxon>
        <taxon>Carangaria</taxon>
        <taxon>Pleuronectiformes</taxon>
        <taxon>Pleuronectoidei</taxon>
        <taxon>Scophthalmidae</taxon>
        <taxon>Scophthalmus</taxon>
    </lineage>
</organism>
<evidence type="ECO:0000259" key="3">
    <source>
        <dbReference type="Pfam" id="PF12777"/>
    </source>
</evidence>
<proteinExistence type="inferred from homology"/>
<feature type="coiled-coil region" evidence="2">
    <location>
        <begin position="11"/>
        <end position="45"/>
    </location>
</feature>
<feature type="domain" description="Dynein heavy chain coiled coil stalk" evidence="3">
    <location>
        <begin position="2"/>
        <end position="294"/>
    </location>
</feature>
<dbReference type="GO" id="GO:0030286">
    <property type="term" value="C:dynein complex"/>
    <property type="evidence" value="ECO:0007669"/>
    <property type="project" value="InterPro"/>
</dbReference>
<accession>A0A6A4RNV6</accession>
<protein>
    <recommendedName>
        <fullName evidence="3">Dynein heavy chain coiled coil stalk domain-containing protein</fullName>
    </recommendedName>
</protein>
<dbReference type="PANTHER" id="PTHR45703">
    <property type="entry name" value="DYNEIN HEAVY CHAIN"/>
    <property type="match status" value="1"/>
</dbReference>
<dbReference type="InterPro" id="IPR024743">
    <property type="entry name" value="Dynein_HC_stalk"/>
</dbReference>
<name>A0A6A4RNV6_SCOMX</name>
<comment type="caution">
    <text evidence="4">The sequence shown here is derived from an EMBL/GenBank/DDBJ whole genome shotgun (WGS) entry which is preliminary data.</text>
</comment>
<gene>
    <name evidence="4" type="ORF">F2P81_025802</name>
</gene>
<dbReference type="Gene3D" id="1.20.920.20">
    <property type="match status" value="1"/>
</dbReference>
<dbReference type="FunFam" id="1.20.920.20:FF:000003">
    <property type="entry name" value="Dynein axonemal heavy chain 17"/>
    <property type="match status" value="1"/>
</dbReference>
<dbReference type="AlphaFoldDB" id="A0A6A4RNV6"/>
<comment type="similarity">
    <text evidence="1">Belongs to the dynein heavy chain family.</text>
</comment>
<dbReference type="Proteomes" id="UP000438429">
    <property type="component" value="Unassembled WGS sequence"/>
</dbReference>
<dbReference type="GO" id="GO:0045505">
    <property type="term" value="F:dynein intermediate chain binding"/>
    <property type="evidence" value="ECO:0007669"/>
    <property type="project" value="InterPro"/>
</dbReference>
<evidence type="ECO:0000256" key="1">
    <source>
        <dbReference type="ARBA" id="ARBA00008887"/>
    </source>
</evidence>
<sequence>MNRLDSGLQKLQTTAAQVEDLQSKLASQEAELTFKNQNIEALITKIGMQTEKVRNKREAADVEAQKVSVIQAEVSVKQKDCENDLAKAEPSLAAATAALDTLNKMNLTELKAFPNPPVAVINVAASVMVLLAPRGRVPKDRSWKAARAFMGKVDDFLQALASYDKEHIPATCLTVVKQEYLRKPEFHPDLVRTKSTAAAGLCAWTINIVKYYEIYCEVIPKRHALSQANAELETATAKLLSVQKKLADLDASVQSLTAQFERATAEKISCQEEVARTNQTIELANRLVKGLEVNKERSNLVVTGADLA</sequence>
<dbReference type="PANTHER" id="PTHR45703:SF12">
    <property type="entry name" value="DYNEIN AXONEMAL HEAVY CHAIN 11"/>
    <property type="match status" value="1"/>
</dbReference>
<evidence type="ECO:0000313" key="4">
    <source>
        <dbReference type="EMBL" id="KAF0021945.1"/>
    </source>
</evidence>
<evidence type="ECO:0000313" key="5">
    <source>
        <dbReference type="Proteomes" id="UP000438429"/>
    </source>
</evidence>
<dbReference type="GO" id="GO:0007018">
    <property type="term" value="P:microtubule-based movement"/>
    <property type="evidence" value="ECO:0007669"/>
    <property type="project" value="InterPro"/>
</dbReference>
<dbReference type="GO" id="GO:0051959">
    <property type="term" value="F:dynein light intermediate chain binding"/>
    <property type="evidence" value="ECO:0007669"/>
    <property type="project" value="InterPro"/>
</dbReference>
<dbReference type="Pfam" id="PF12777">
    <property type="entry name" value="MT"/>
    <property type="match status" value="1"/>
</dbReference>
<dbReference type="EMBL" id="VEVO01000873">
    <property type="protein sequence ID" value="KAF0021945.1"/>
    <property type="molecule type" value="Genomic_DNA"/>
</dbReference>
<feature type="coiled-coil region" evidence="2">
    <location>
        <begin position="225"/>
        <end position="273"/>
    </location>
</feature>